<reference evidence="2" key="1">
    <citation type="submission" date="2021-01" db="EMBL/GenBank/DDBJ databases">
        <title>Metabolic potential, ecology and presence of endohyphal bacteria is reflected in genomic diversity of Mucoromycotina.</title>
        <authorList>
            <person name="Muszewska A."/>
            <person name="Okrasinska A."/>
            <person name="Steczkiewicz K."/>
            <person name="Drgas O."/>
            <person name="Orlowska M."/>
            <person name="Perlinska-Lenart U."/>
            <person name="Aleksandrzak-Piekarczyk T."/>
            <person name="Szatraj K."/>
            <person name="Zielenkiewicz U."/>
            <person name="Pilsyk S."/>
            <person name="Malc E."/>
            <person name="Mieczkowski P."/>
            <person name="Kruszewska J.S."/>
            <person name="Biernat P."/>
            <person name="Pawlowska J."/>
        </authorList>
    </citation>
    <scope>NUCLEOTIDE SEQUENCE</scope>
    <source>
        <strain evidence="2">WA0000018081</strain>
    </source>
</reference>
<sequence length="446" mass="49021">MAILPITPSPDQIDPSTLTYLCLVDRVSVSSFDEGILTLIGEGHLVAYITTDPSADQQLLLLRFFDFYDEEKCTIVLVSRSKAWLQDERTLIFPRAQGGLWRVDCSDSDEVTFSELQDVLTYFIKYENRHQMKNTLAMVNPASCEVTQVVAGNVHLDRSDAESILNEEDFISHQEAERGQKLPVYVGNSNFENDPTKIRNVRLLYQSGSAMVTGSDWIAHGLVLAGQALAKGITNGGKMLEDRIAPTQEPMQLSEEERRAFEVVYNTTSSVSQMAAGLVDMAVTSAVSGINSMVYDNDQMKTREPVENAQRHFGMSALQAVAKIAGGVASAASAVLGSSRDSLIQVVNKKYGQDAGYIAQRTIGAGANVADMLVYFDARGISRRVVLSSASKVSNNEVKMEEVDDVADQPNRSEVVFENDWLEDQFNQEKDGSASTTKDDKTIITI</sequence>
<dbReference type="PANTHER" id="PTHR21068">
    <property type="entry name" value="SPARTIN"/>
    <property type="match status" value="1"/>
</dbReference>
<dbReference type="EMBL" id="JAEPRE010000034">
    <property type="protein sequence ID" value="KAG2235346.1"/>
    <property type="molecule type" value="Genomic_DNA"/>
</dbReference>
<dbReference type="InterPro" id="IPR009686">
    <property type="entry name" value="Senescence/spartin_C"/>
</dbReference>
<dbReference type="AlphaFoldDB" id="A0A8H7SUM6"/>
<accession>A0A8H7SUM6</accession>
<dbReference type="OrthoDB" id="20821at2759"/>
<dbReference type="GO" id="GO:0051301">
    <property type="term" value="P:cell division"/>
    <property type="evidence" value="ECO:0007669"/>
    <property type="project" value="TreeGrafter"/>
</dbReference>
<organism evidence="2 3">
    <name type="scientific">Thamnidium elegans</name>
    <dbReference type="NCBI Taxonomy" id="101142"/>
    <lineage>
        <taxon>Eukaryota</taxon>
        <taxon>Fungi</taxon>
        <taxon>Fungi incertae sedis</taxon>
        <taxon>Mucoromycota</taxon>
        <taxon>Mucoromycotina</taxon>
        <taxon>Mucoromycetes</taxon>
        <taxon>Mucorales</taxon>
        <taxon>Mucorineae</taxon>
        <taxon>Mucoraceae</taxon>
        <taxon>Thamnidium</taxon>
    </lineage>
</organism>
<proteinExistence type="predicted"/>
<dbReference type="InterPro" id="IPR045036">
    <property type="entry name" value="Spartin-like"/>
</dbReference>
<protein>
    <recommendedName>
        <fullName evidence="1">Senescence domain-containing protein</fullName>
    </recommendedName>
</protein>
<dbReference type="Proteomes" id="UP000613177">
    <property type="component" value="Unassembled WGS sequence"/>
</dbReference>
<feature type="domain" description="Senescence" evidence="1">
    <location>
        <begin position="209"/>
        <end position="392"/>
    </location>
</feature>
<gene>
    <name evidence="2" type="ORF">INT48_004965</name>
</gene>
<dbReference type="GO" id="GO:0005886">
    <property type="term" value="C:plasma membrane"/>
    <property type="evidence" value="ECO:0007669"/>
    <property type="project" value="TreeGrafter"/>
</dbReference>
<dbReference type="Pfam" id="PF06911">
    <property type="entry name" value="Senescence"/>
    <property type="match status" value="1"/>
</dbReference>
<evidence type="ECO:0000313" key="3">
    <source>
        <dbReference type="Proteomes" id="UP000613177"/>
    </source>
</evidence>
<dbReference type="PANTHER" id="PTHR21068:SF43">
    <property type="entry name" value="SPARTIN"/>
    <property type="match status" value="1"/>
</dbReference>
<evidence type="ECO:0000313" key="2">
    <source>
        <dbReference type="EMBL" id="KAG2235346.1"/>
    </source>
</evidence>
<keyword evidence="3" id="KW-1185">Reference proteome</keyword>
<name>A0A8H7SUM6_9FUNG</name>
<evidence type="ECO:0000259" key="1">
    <source>
        <dbReference type="Pfam" id="PF06911"/>
    </source>
</evidence>
<comment type="caution">
    <text evidence="2">The sequence shown here is derived from an EMBL/GenBank/DDBJ whole genome shotgun (WGS) entry which is preliminary data.</text>
</comment>